<evidence type="ECO:0000256" key="3">
    <source>
        <dbReference type="ARBA" id="ARBA00023098"/>
    </source>
</evidence>
<evidence type="ECO:0000256" key="4">
    <source>
        <dbReference type="PROSITE-ProRule" id="PRU01161"/>
    </source>
</evidence>
<name>A0A2V5HL85_9EURO</name>
<organism evidence="6 7">
    <name type="scientific">Aspergillus indologenus CBS 114.80</name>
    <dbReference type="NCBI Taxonomy" id="1450541"/>
    <lineage>
        <taxon>Eukaryota</taxon>
        <taxon>Fungi</taxon>
        <taxon>Dikarya</taxon>
        <taxon>Ascomycota</taxon>
        <taxon>Pezizomycotina</taxon>
        <taxon>Eurotiomycetes</taxon>
        <taxon>Eurotiomycetidae</taxon>
        <taxon>Eurotiales</taxon>
        <taxon>Aspergillaceae</taxon>
        <taxon>Aspergillus</taxon>
        <taxon>Aspergillus subgen. Circumdati</taxon>
    </lineage>
</organism>
<dbReference type="Pfam" id="PF01734">
    <property type="entry name" value="Patatin"/>
    <property type="match status" value="1"/>
</dbReference>
<protein>
    <submittedName>
        <fullName evidence="6">FabD/lysophospholipase-like protein</fullName>
    </submittedName>
</protein>
<comment type="caution">
    <text evidence="4">Lacks conserved residue(s) required for the propagation of feature annotation.</text>
</comment>
<keyword evidence="3" id="KW-0443">Lipid metabolism</keyword>
<dbReference type="InterPro" id="IPR016035">
    <property type="entry name" value="Acyl_Trfase/lysoPLipase"/>
</dbReference>
<dbReference type="PROSITE" id="PS51635">
    <property type="entry name" value="PNPLA"/>
    <property type="match status" value="1"/>
</dbReference>
<dbReference type="SUPFAM" id="SSF52151">
    <property type="entry name" value="FabD/lysophospholipase-like"/>
    <property type="match status" value="1"/>
</dbReference>
<evidence type="ECO:0000313" key="6">
    <source>
        <dbReference type="EMBL" id="PYI25159.1"/>
    </source>
</evidence>
<evidence type="ECO:0000259" key="5">
    <source>
        <dbReference type="PROSITE" id="PS51635"/>
    </source>
</evidence>
<keyword evidence="7" id="KW-1185">Reference proteome</keyword>
<feature type="domain" description="PNPLA" evidence="5">
    <location>
        <begin position="13"/>
        <end position="227"/>
    </location>
</feature>
<dbReference type="Gene3D" id="3.40.1090.10">
    <property type="entry name" value="Cytosolic phospholipase A2 catalytic domain"/>
    <property type="match status" value="1"/>
</dbReference>
<dbReference type="InterPro" id="IPR002641">
    <property type="entry name" value="PNPLA_dom"/>
</dbReference>
<dbReference type="GO" id="GO:0047499">
    <property type="term" value="F:calcium-independent phospholipase A2 activity"/>
    <property type="evidence" value="ECO:0007669"/>
    <property type="project" value="TreeGrafter"/>
</dbReference>
<keyword evidence="1" id="KW-0378">Hydrolase</keyword>
<accession>A0A2V5HL85</accession>
<dbReference type="PANTHER" id="PTHR24185:SF1">
    <property type="entry name" value="CALCIUM-INDEPENDENT PHOSPHOLIPASE A2-GAMMA"/>
    <property type="match status" value="1"/>
</dbReference>
<dbReference type="Proteomes" id="UP000248817">
    <property type="component" value="Unassembled WGS sequence"/>
</dbReference>
<evidence type="ECO:0000313" key="7">
    <source>
        <dbReference type="Proteomes" id="UP000248817"/>
    </source>
</evidence>
<keyword evidence="2" id="KW-0442">Lipid degradation</keyword>
<dbReference type="EMBL" id="KZ825673">
    <property type="protein sequence ID" value="PYI25159.1"/>
    <property type="molecule type" value="Genomic_DNA"/>
</dbReference>
<dbReference type="GO" id="GO:0046486">
    <property type="term" value="P:glycerolipid metabolic process"/>
    <property type="evidence" value="ECO:0007669"/>
    <property type="project" value="UniProtKB-ARBA"/>
</dbReference>
<dbReference type="PANTHER" id="PTHR24185">
    <property type="entry name" value="CALCIUM-INDEPENDENT PHOSPHOLIPASE A2-GAMMA"/>
    <property type="match status" value="1"/>
</dbReference>
<dbReference type="GO" id="GO:0016020">
    <property type="term" value="C:membrane"/>
    <property type="evidence" value="ECO:0007669"/>
    <property type="project" value="TreeGrafter"/>
</dbReference>
<evidence type="ECO:0000256" key="1">
    <source>
        <dbReference type="ARBA" id="ARBA00022801"/>
    </source>
</evidence>
<proteinExistence type="predicted"/>
<gene>
    <name evidence="6" type="ORF">BP00DRAFT_384747</name>
</gene>
<sequence length="365" mass="39944">MSNEESTKPLRLLSLDGGGIPALSQLTILKSITLAIQQQHALAAPPRPHEIFDLIGGSGHGGLLALLLGRLRLTIDETLTEYRQLVERVFSHRKRHRGGRGQYSARAMEAAIKDLVGRYAPPRHPDAETMLLLEDNANHAEGEGEGEGEGETGCKVLVCVRSTQAMEHARLFCSYRTYRAGDDPDLTVWQAARAVTAHPGLFKPVRIGDEEFVDGSLGTKNPGRLLLDEARRLFDGERRPVGCVLSLGAGKPPPVQLGRPGLFQRLLPTKIVSVVEALSFEAETVAQDLEGRFEHSPGVYFRFNVGERVAGVGMADWERWSEVESQTVDYLAAFEVQNTVLRAAEALYGKALEKGTDTAVTVFDL</sequence>
<reference evidence="6 7" key="1">
    <citation type="submission" date="2018-02" db="EMBL/GenBank/DDBJ databases">
        <title>The genomes of Aspergillus section Nigri reveals drivers in fungal speciation.</title>
        <authorList>
            <consortium name="DOE Joint Genome Institute"/>
            <person name="Vesth T.C."/>
            <person name="Nybo J."/>
            <person name="Theobald S."/>
            <person name="Brandl J."/>
            <person name="Frisvad J.C."/>
            <person name="Nielsen K.F."/>
            <person name="Lyhne E.K."/>
            <person name="Kogle M.E."/>
            <person name="Kuo A."/>
            <person name="Riley R."/>
            <person name="Clum A."/>
            <person name="Nolan M."/>
            <person name="Lipzen A."/>
            <person name="Salamov A."/>
            <person name="Henrissat B."/>
            <person name="Wiebenga A."/>
            <person name="De vries R.P."/>
            <person name="Grigoriev I.V."/>
            <person name="Mortensen U.H."/>
            <person name="Andersen M.R."/>
            <person name="Baker S.E."/>
        </authorList>
    </citation>
    <scope>NUCLEOTIDE SEQUENCE [LARGE SCALE GENOMIC DNA]</scope>
    <source>
        <strain evidence="6 7">CBS 114.80</strain>
    </source>
</reference>
<evidence type="ECO:0000256" key="2">
    <source>
        <dbReference type="ARBA" id="ARBA00022963"/>
    </source>
</evidence>
<dbReference type="GO" id="GO:0016042">
    <property type="term" value="P:lipid catabolic process"/>
    <property type="evidence" value="ECO:0007669"/>
    <property type="project" value="UniProtKB-KW"/>
</dbReference>
<dbReference type="GO" id="GO:0019369">
    <property type="term" value="P:arachidonate metabolic process"/>
    <property type="evidence" value="ECO:0007669"/>
    <property type="project" value="TreeGrafter"/>
</dbReference>
<dbReference type="AlphaFoldDB" id="A0A2V5HL85"/>